<dbReference type="NCBIfam" id="TIGR01733">
    <property type="entry name" value="AA-adenyl-dom"/>
    <property type="match status" value="1"/>
</dbReference>
<dbReference type="InterPro" id="IPR025110">
    <property type="entry name" value="AMP-bd_C"/>
</dbReference>
<dbReference type="EMBL" id="JAAGMK010000091">
    <property type="protein sequence ID" value="NEB83244.1"/>
    <property type="molecule type" value="Genomic_DNA"/>
</dbReference>
<dbReference type="RefSeq" id="WP_164256563.1">
    <property type="nucleotide sequence ID" value="NZ_CP086102.1"/>
</dbReference>
<proteinExistence type="predicted"/>
<dbReference type="GO" id="GO:0005737">
    <property type="term" value="C:cytoplasm"/>
    <property type="evidence" value="ECO:0007669"/>
    <property type="project" value="TreeGrafter"/>
</dbReference>
<dbReference type="PANTHER" id="PTHR45527">
    <property type="entry name" value="NONRIBOSOMAL PEPTIDE SYNTHETASE"/>
    <property type="match status" value="1"/>
</dbReference>
<dbReference type="SUPFAM" id="SSF56801">
    <property type="entry name" value="Acetyl-CoA synthetase-like"/>
    <property type="match status" value="1"/>
</dbReference>
<dbReference type="Pfam" id="PF13193">
    <property type="entry name" value="AMP-binding_C"/>
    <property type="match status" value="1"/>
</dbReference>
<dbReference type="InterPro" id="IPR042099">
    <property type="entry name" value="ANL_N_sf"/>
</dbReference>
<dbReference type="InterPro" id="IPR000873">
    <property type="entry name" value="AMP-dep_synth/lig_dom"/>
</dbReference>
<accession>A0A6G3SJV6</accession>
<name>A0A6G3SJV6_STRAQ</name>
<dbReference type="GO" id="GO:0044550">
    <property type="term" value="P:secondary metabolite biosynthetic process"/>
    <property type="evidence" value="ECO:0007669"/>
    <property type="project" value="TreeGrafter"/>
</dbReference>
<evidence type="ECO:0000259" key="1">
    <source>
        <dbReference type="Pfam" id="PF00501"/>
    </source>
</evidence>
<organism evidence="3">
    <name type="scientific">Streptomyces anulatus</name>
    <name type="common">Streptomyces chrysomallus</name>
    <dbReference type="NCBI Taxonomy" id="1892"/>
    <lineage>
        <taxon>Bacteria</taxon>
        <taxon>Bacillati</taxon>
        <taxon>Actinomycetota</taxon>
        <taxon>Actinomycetes</taxon>
        <taxon>Kitasatosporales</taxon>
        <taxon>Streptomycetaceae</taxon>
        <taxon>Streptomyces</taxon>
    </lineage>
</organism>
<dbReference type="GO" id="GO:0043041">
    <property type="term" value="P:amino acid activation for nonribosomal peptide biosynthetic process"/>
    <property type="evidence" value="ECO:0007669"/>
    <property type="project" value="TreeGrafter"/>
</dbReference>
<feature type="domain" description="AMP-binding enzyme C-terminal" evidence="2">
    <location>
        <begin position="412"/>
        <end position="488"/>
    </location>
</feature>
<evidence type="ECO:0000259" key="2">
    <source>
        <dbReference type="Pfam" id="PF13193"/>
    </source>
</evidence>
<dbReference type="PANTHER" id="PTHR45527:SF1">
    <property type="entry name" value="FATTY ACID SYNTHASE"/>
    <property type="match status" value="1"/>
</dbReference>
<sequence length="498" mass="52095">MHARLIHAAVAEQARTRPAAPALIDGCEDLDYATLDAASDVYAQELAAAGVRPGSVVPVLLPRSSRLAVALLAVLKCGAAYAALDRRWPQERVAHVTAALRPPVLVTDESGPGRWSPPDASLARVAARRTAAPAPDIGPDAPAAVFFTSGTTGTPKGVLSPHRATTRLFGGPGAFADFGPGRVVLQAAPPAWDAFSMELWGPLTSGGTCVIAPGDYLLPDTLADLVASTGVDTVWLTSTVFNLFVDEDDPRRPCFTGVRQVLTGGERLSPEHVSRFLTRYPETVLTNGYGPVESCVFATTHRVTAADCVRVGGVPIGTPVHGTAVHLLDGDRPAAPGDRAEICLSGDGLADGYLNAPEETAAAFPTVVLGGAPVRVYRTGDLGHLDADGVLHFHGRADRQVKISGHRIEPAEVEAAARRIPGVREAVVVPIAAKSGGYERLALFYTAEEGDDPGSRAVRRALAALLPAHLVPRSVEHRAALPTTANGKLDHRSLSASL</sequence>
<dbReference type="Gene3D" id="3.40.50.12780">
    <property type="entry name" value="N-terminal domain of ligase-like"/>
    <property type="match status" value="1"/>
</dbReference>
<gene>
    <name evidence="3" type="ORF">G3I43_03440</name>
</gene>
<dbReference type="AlphaFoldDB" id="A0A6G3SJV6"/>
<dbReference type="PROSITE" id="PS00455">
    <property type="entry name" value="AMP_BINDING"/>
    <property type="match status" value="1"/>
</dbReference>
<dbReference type="Pfam" id="PF00501">
    <property type="entry name" value="AMP-binding"/>
    <property type="match status" value="1"/>
</dbReference>
<reference evidence="3" key="1">
    <citation type="submission" date="2020-01" db="EMBL/GenBank/DDBJ databases">
        <title>Insect and environment-associated Actinomycetes.</title>
        <authorList>
            <person name="Currrie C."/>
            <person name="Chevrette M."/>
            <person name="Carlson C."/>
            <person name="Stubbendieck R."/>
            <person name="Wendt-Pienkowski E."/>
        </authorList>
    </citation>
    <scope>NUCLEOTIDE SEQUENCE</scope>
    <source>
        <strain evidence="3">SID505</strain>
    </source>
</reference>
<evidence type="ECO:0000313" key="3">
    <source>
        <dbReference type="EMBL" id="NEB83244.1"/>
    </source>
</evidence>
<dbReference type="InterPro" id="IPR010071">
    <property type="entry name" value="AA_adenyl_dom"/>
</dbReference>
<protein>
    <submittedName>
        <fullName evidence="3">Amino acid adenylation domain-containing protein</fullName>
    </submittedName>
</protein>
<feature type="domain" description="AMP-dependent synthetase/ligase" evidence="1">
    <location>
        <begin position="11"/>
        <end position="354"/>
    </location>
</feature>
<dbReference type="InterPro" id="IPR020845">
    <property type="entry name" value="AMP-binding_CS"/>
</dbReference>
<dbReference type="Gene3D" id="3.30.300.30">
    <property type="match status" value="1"/>
</dbReference>
<dbReference type="GO" id="GO:0031177">
    <property type="term" value="F:phosphopantetheine binding"/>
    <property type="evidence" value="ECO:0007669"/>
    <property type="project" value="TreeGrafter"/>
</dbReference>
<dbReference type="InterPro" id="IPR045851">
    <property type="entry name" value="AMP-bd_C_sf"/>
</dbReference>
<comment type="caution">
    <text evidence="3">The sequence shown here is derived from an EMBL/GenBank/DDBJ whole genome shotgun (WGS) entry which is preliminary data.</text>
</comment>